<sequence length="365" mass="38682">MTNGNNVHEVWSESQLDLALNALHADASGDGDVLATVRARLMAEAGAAPEEAPVALRRRRPRRGLFAAAAAVVAMTAGVLVWQATGGGGTGLTPNASAASLGAAADHVGSGDPAVGPGQYRYLVTHAWGVTTTTPQNGRDFVYLQEEVRETWVPADQTREWMERRTTTGNRQWLVGTEAEARAAGAVSDKPAWTDGVRKAPCGDFYADTEHRQPLCPRPGNWQSPTPSWLASLPRDPQELYRRLRADAPHNSLGDGEILVYAADALQTGLVPADLRSALYRALGYLPGLEITDKVANLDGKQGVAYGISDGKARWDLIIDPVTGAFIGERGLALESSNGVPQGTVTGWSSMTSTVVNGLGQVPGR</sequence>
<evidence type="ECO:0000256" key="1">
    <source>
        <dbReference type="SAM" id="Phobius"/>
    </source>
</evidence>
<evidence type="ECO:0000313" key="2">
    <source>
        <dbReference type="EMBL" id="WAL68884.1"/>
    </source>
</evidence>
<keyword evidence="1" id="KW-0472">Membrane</keyword>
<feature type="transmembrane region" description="Helical" evidence="1">
    <location>
        <begin position="65"/>
        <end position="84"/>
    </location>
</feature>
<protein>
    <submittedName>
        <fullName evidence="2">CU044_5270 family protein</fullName>
    </submittedName>
</protein>
<reference evidence="2" key="1">
    <citation type="submission" date="2022-11" db="EMBL/GenBank/DDBJ databases">
        <authorList>
            <person name="Mo P."/>
        </authorList>
    </citation>
    <scope>NUCLEOTIDE SEQUENCE</scope>
    <source>
        <strain evidence="2">HUAS 11-8</strain>
    </source>
</reference>
<dbReference type="InterPro" id="IPR047789">
    <property type="entry name" value="CU044_5270-like"/>
</dbReference>
<gene>
    <name evidence="2" type="ORF">ORV05_14315</name>
</gene>
<proteinExistence type="predicted"/>
<name>A0ABY7B954_9PSEU</name>
<keyword evidence="1" id="KW-0812">Transmembrane</keyword>
<keyword evidence="1" id="KW-1133">Transmembrane helix</keyword>
<dbReference type="NCBIfam" id="NF038083">
    <property type="entry name" value="CU044_5270_fam"/>
    <property type="match status" value="1"/>
</dbReference>
<dbReference type="EMBL" id="CP113836">
    <property type="protein sequence ID" value="WAL68884.1"/>
    <property type="molecule type" value="Genomic_DNA"/>
</dbReference>
<dbReference type="RefSeq" id="WP_268758976.1">
    <property type="nucleotide sequence ID" value="NZ_CP113836.1"/>
</dbReference>
<organism evidence="2 3">
    <name type="scientific">Amycolatopsis cynarae</name>
    <dbReference type="NCBI Taxonomy" id="2995223"/>
    <lineage>
        <taxon>Bacteria</taxon>
        <taxon>Bacillati</taxon>
        <taxon>Actinomycetota</taxon>
        <taxon>Actinomycetes</taxon>
        <taxon>Pseudonocardiales</taxon>
        <taxon>Pseudonocardiaceae</taxon>
        <taxon>Amycolatopsis</taxon>
    </lineage>
</organism>
<evidence type="ECO:0000313" key="3">
    <source>
        <dbReference type="Proteomes" id="UP001163203"/>
    </source>
</evidence>
<dbReference type="Proteomes" id="UP001163203">
    <property type="component" value="Chromosome"/>
</dbReference>
<accession>A0ABY7B954</accession>
<keyword evidence="3" id="KW-1185">Reference proteome</keyword>